<evidence type="ECO:0000313" key="5">
    <source>
        <dbReference type="EMBL" id="KAF2136375.1"/>
    </source>
</evidence>
<organism evidence="5 6">
    <name type="scientific">Aplosporella prunicola CBS 121167</name>
    <dbReference type="NCBI Taxonomy" id="1176127"/>
    <lineage>
        <taxon>Eukaryota</taxon>
        <taxon>Fungi</taxon>
        <taxon>Dikarya</taxon>
        <taxon>Ascomycota</taxon>
        <taxon>Pezizomycotina</taxon>
        <taxon>Dothideomycetes</taxon>
        <taxon>Dothideomycetes incertae sedis</taxon>
        <taxon>Botryosphaeriales</taxon>
        <taxon>Aplosporellaceae</taxon>
        <taxon>Aplosporella</taxon>
    </lineage>
</organism>
<reference evidence="5" key="1">
    <citation type="journal article" date="2020" name="Stud. Mycol.">
        <title>101 Dothideomycetes genomes: a test case for predicting lifestyles and emergence of pathogens.</title>
        <authorList>
            <person name="Haridas S."/>
            <person name="Albert R."/>
            <person name="Binder M."/>
            <person name="Bloem J."/>
            <person name="Labutti K."/>
            <person name="Salamov A."/>
            <person name="Andreopoulos B."/>
            <person name="Baker S."/>
            <person name="Barry K."/>
            <person name="Bills G."/>
            <person name="Bluhm B."/>
            <person name="Cannon C."/>
            <person name="Castanera R."/>
            <person name="Culley D."/>
            <person name="Daum C."/>
            <person name="Ezra D."/>
            <person name="Gonzalez J."/>
            <person name="Henrissat B."/>
            <person name="Kuo A."/>
            <person name="Liang C."/>
            <person name="Lipzen A."/>
            <person name="Lutzoni F."/>
            <person name="Magnuson J."/>
            <person name="Mondo S."/>
            <person name="Nolan M."/>
            <person name="Ohm R."/>
            <person name="Pangilinan J."/>
            <person name="Park H.-J."/>
            <person name="Ramirez L."/>
            <person name="Alfaro M."/>
            <person name="Sun H."/>
            <person name="Tritt A."/>
            <person name="Yoshinaga Y."/>
            <person name="Zwiers L.-H."/>
            <person name="Turgeon B."/>
            <person name="Goodwin S."/>
            <person name="Spatafora J."/>
            <person name="Crous P."/>
            <person name="Grigoriev I."/>
        </authorList>
    </citation>
    <scope>NUCLEOTIDE SEQUENCE</scope>
    <source>
        <strain evidence="5">CBS 121167</strain>
    </source>
</reference>
<keyword evidence="4" id="KW-0560">Oxidoreductase</keyword>
<dbReference type="InterPro" id="IPR020946">
    <property type="entry name" value="Flavin_mOase-like"/>
</dbReference>
<evidence type="ECO:0008006" key="7">
    <source>
        <dbReference type="Google" id="ProtNLM"/>
    </source>
</evidence>
<dbReference type="GO" id="GO:0050661">
    <property type="term" value="F:NADP binding"/>
    <property type="evidence" value="ECO:0007669"/>
    <property type="project" value="InterPro"/>
</dbReference>
<accession>A0A6A6AZJ0</accession>
<keyword evidence="6" id="KW-1185">Reference proteome</keyword>
<protein>
    <recommendedName>
        <fullName evidence="7">FAD/NAD(P)-binding domain-containing protein</fullName>
    </recommendedName>
</protein>
<keyword evidence="2" id="KW-0285">Flavoprotein</keyword>
<gene>
    <name evidence="5" type="ORF">K452DRAFT_259191</name>
</gene>
<dbReference type="RefSeq" id="XP_033392093.1">
    <property type="nucleotide sequence ID" value="XM_033538486.1"/>
</dbReference>
<evidence type="ECO:0000256" key="3">
    <source>
        <dbReference type="ARBA" id="ARBA00022827"/>
    </source>
</evidence>
<comment type="similarity">
    <text evidence="1">Belongs to the FAD-binding monooxygenase family.</text>
</comment>
<evidence type="ECO:0000256" key="4">
    <source>
        <dbReference type="ARBA" id="ARBA00023002"/>
    </source>
</evidence>
<dbReference type="Pfam" id="PF00743">
    <property type="entry name" value="FMO-like"/>
    <property type="match status" value="1"/>
</dbReference>
<dbReference type="AlphaFoldDB" id="A0A6A6AZJ0"/>
<feature type="non-terminal residue" evidence="5">
    <location>
        <position position="572"/>
    </location>
</feature>
<dbReference type="OrthoDB" id="74360at2759"/>
<dbReference type="PANTHER" id="PTHR42877">
    <property type="entry name" value="L-ORNITHINE N(5)-MONOOXYGENASE-RELATED"/>
    <property type="match status" value="1"/>
</dbReference>
<dbReference type="InterPro" id="IPR051209">
    <property type="entry name" value="FAD-bind_Monooxygenase_sf"/>
</dbReference>
<dbReference type="GO" id="GO:0050660">
    <property type="term" value="F:flavin adenine dinucleotide binding"/>
    <property type="evidence" value="ECO:0007669"/>
    <property type="project" value="InterPro"/>
</dbReference>
<dbReference type="GO" id="GO:0004499">
    <property type="term" value="F:N,N-dimethylaniline monooxygenase activity"/>
    <property type="evidence" value="ECO:0007669"/>
    <property type="project" value="InterPro"/>
</dbReference>
<keyword evidence="3" id="KW-0274">FAD</keyword>
<dbReference type="Proteomes" id="UP000799438">
    <property type="component" value="Unassembled WGS sequence"/>
</dbReference>
<dbReference type="InterPro" id="IPR036188">
    <property type="entry name" value="FAD/NAD-bd_sf"/>
</dbReference>
<dbReference type="PANTHER" id="PTHR42877:SF11">
    <property type="entry name" value="MONOOXYGENASE, PUTATIVE (AFU_ORTHOLOGUE AFUA_6G13790)-RELATED"/>
    <property type="match status" value="1"/>
</dbReference>
<proteinExistence type="inferred from homology"/>
<dbReference type="GeneID" id="54295982"/>
<evidence type="ECO:0000256" key="1">
    <source>
        <dbReference type="ARBA" id="ARBA00010139"/>
    </source>
</evidence>
<dbReference type="Gene3D" id="3.50.50.60">
    <property type="entry name" value="FAD/NAD(P)-binding domain"/>
    <property type="match status" value="2"/>
</dbReference>
<evidence type="ECO:0000256" key="2">
    <source>
        <dbReference type="ARBA" id="ARBA00022630"/>
    </source>
</evidence>
<evidence type="ECO:0000313" key="6">
    <source>
        <dbReference type="Proteomes" id="UP000799438"/>
    </source>
</evidence>
<dbReference type="EMBL" id="ML995523">
    <property type="protein sequence ID" value="KAF2136375.1"/>
    <property type="molecule type" value="Genomic_DNA"/>
</dbReference>
<sequence>MPILHGSLSADIPLESRPNWVPLLEQPMHTRRPLKVICVGAGYSGLTLAHKIKHEYKLADMVDLTIYEKNTDVGGTWFENRYPGVGCDIPSHAYTFLFEPNPDWSKFYVPGPEIQQYIKRTVKKWGLDEKVQFNSRIVEAVWAESVGKWRVKLEQNGVFKEDEADILVNGAGFLNKWKWPSIEGLSDFKGKLVHTANWDDSYDWSDKKVAVIGNGSSGLQCVPAMQPKVSKLVNYVRNPTWVSVNFCADKARDGNNFAFSEEEKKRFREDPEHHYQYRKELEASVNGFFYAMCNDHPAQQMLKEACEAQMTERMKDNPALNPSEHIPAFRPGCRRLSPGDGYIEAFKHENCTMEWTPISRITEKGIQTTDGNEEAYDMIVCATGFDTSFVPSWRLVGRGGATLEERWKVNPQAFFAVQVDGMPNYFMFNGPNCPVSHGSVLTQLSWTCDYILRWAKKIATEDIKSIDPLPASVADFNVYAQEFLKRTVWANDCVSWYKNGKAAGWVTGPYAGTILHFKECLDSVGGEHFDIRYRSGNRFRWLGDGTTEREEGGNGDFAWYLDGVRAQLEGLE</sequence>
<name>A0A6A6AZJ0_9PEZI</name>
<dbReference type="SUPFAM" id="SSF51905">
    <property type="entry name" value="FAD/NAD(P)-binding domain"/>
    <property type="match status" value="3"/>
</dbReference>